<protein>
    <recommendedName>
        <fullName evidence="7">Ankyrin repeat protein</fullName>
    </recommendedName>
</protein>
<feature type="repeat" description="ANK" evidence="3">
    <location>
        <begin position="7"/>
        <end position="39"/>
    </location>
</feature>
<dbReference type="Proteomes" id="UP001212997">
    <property type="component" value="Unassembled WGS sequence"/>
</dbReference>
<proteinExistence type="predicted"/>
<dbReference type="PANTHER" id="PTHR24171">
    <property type="entry name" value="ANKYRIN REPEAT DOMAIN-CONTAINING PROTEIN 39-RELATED"/>
    <property type="match status" value="1"/>
</dbReference>
<keyword evidence="2 3" id="KW-0040">ANK repeat</keyword>
<evidence type="ECO:0000313" key="5">
    <source>
        <dbReference type="EMBL" id="KAJ3478230.1"/>
    </source>
</evidence>
<dbReference type="PROSITE" id="PS50297">
    <property type="entry name" value="ANK_REP_REGION"/>
    <property type="match status" value="2"/>
</dbReference>
<evidence type="ECO:0000256" key="4">
    <source>
        <dbReference type="SAM" id="MobiDB-lite"/>
    </source>
</evidence>
<dbReference type="InterPro" id="IPR002110">
    <property type="entry name" value="Ankyrin_rpt"/>
</dbReference>
<gene>
    <name evidence="5" type="ORF">NLI96_g9902</name>
</gene>
<organism evidence="5 6">
    <name type="scientific">Meripilus lineatus</name>
    <dbReference type="NCBI Taxonomy" id="2056292"/>
    <lineage>
        <taxon>Eukaryota</taxon>
        <taxon>Fungi</taxon>
        <taxon>Dikarya</taxon>
        <taxon>Basidiomycota</taxon>
        <taxon>Agaricomycotina</taxon>
        <taxon>Agaricomycetes</taxon>
        <taxon>Polyporales</taxon>
        <taxon>Meripilaceae</taxon>
        <taxon>Meripilus</taxon>
    </lineage>
</organism>
<keyword evidence="1" id="KW-0677">Repeat</keyword>
<feature type="region of interest" description="Disordered" evidence="4">
    <location>
        <begin position="91"/>
        <end position="112"/>
    </location>
</feature>
<comment type="caution">
    <text evidence="5">The sequence shown here is derived from an EMBL/GenBank/DDBJ whole genome shotgun (WGS) entry which is preliminary data.</text>
</comment>
<name>A0AAD5UWB7_9APHY</name>
<feature type="compositionally biased region" description="Pro residues" evidence="4">
    <location>
        <begin position="103"/>
        <end position="112"/>
    </location>
</feature>
<evidence type="ECO:0008006" key="7">
    <source>
        <dbReference type="Google" id="ProtNLM"/>
    </source>
</evidence>
<evidence type="ECO:0000313" key="6">
    <source>
        <dbReference type="Proteomes" id="UP001212997"/>
    </source>
</evidence>
<dbReference type="SMART" id="SM00248">
    <property type="entry name" value="ANK"/>
    <property type="match status" value="2"/>
</dbReference>
<accession>A0AAD5UWB7</accession>
<dbReference type="PROSITE" id="PS50088">
    <property type="entry name" value="ANK_REPEAT"/>
    <property type="match status" value="2"/>
</dbReference>
<feature type="repeat" description="ANK" evidence="3">
    <location>
        <begin position="40"/>
        <end position="66"/>
    </location>
</feature>
<evidence type="ECO:0000256" key="2">
    <source>
        <dbReference type="ARBA" id="ARBA00023043"/>
    </source>
</evidence>
<dbReference type="EMBL" id="JANAWD010000528">
    <property type="protein sequence ID" value="KAJ3478230.1"/>
    <property type="molecule type" value="Genomic_DNA"/>
</dbReference>
<evidence type="ECO:0000256" key="3">
    <source>
        <dbReference type="PROSITE-ProRule" id="PRU00023"/>
    </source>
</evidence>
<dbReference type="Gene3D" id="1.25.40.20">
    <property type="entry name" value="Ankyrin repeat-containing domain"/>
    <property type="match status" value="1"/>
</dbReference>
<reference evidence="5" key="1">
    <citation type="submission" date="2022-07" db="EMBL/GenBank/DDBJ databases">
        <title>Genome Sequence of Physisporinus lineatus.</title>
        <authorList>
            <person name="Buettner E."/>
        </authorList>
    </citation>
    <scope>NUCLEOTIDE SEQUENCE</scope>
    <source>
        <strain evidence="5">VT162</strain>
    </source>
</reference>
<dbReference type="InterPro" id="IPR036770">
    <property type="entry name" value="Ankyrin_rpt-contain_sf"/>
</dbReference>
<evidence type="ECO:0000256" key="1">
    <source>
        <dbReference type="ARBA" id="ARBA00022737"/>
    </source>
</evidence>
<dbReference type="AlphaFoldDB" id="A0AAD5UWB7"/>
<dbReference type="SUPFAM" id="SSF48403">
    <property type="entry name" value="Ankyrin repeat"/>
    <property type="match status" value="1"/>
</dbReference>
<dbReference type="Pfam" id="PF12796">
    <property type="entry name" value="Ank_2"/>
    <property type="match status" value="1"/>
</dbReference>
<keyword evidence="6" id="KW-1185">Reference proteome</keyword>
<sequence>MGLTIDPGNTLLMLAAYSGHADLTQSLVSRGADVDRVNDRGQTPLAGAVFKGHNEVVRVLRSAGANSRLGVPTAIQAARMFNRREMLDTLGASEGDMEEAVPLPIPPPPTGA</sequence>